<comment type="caution">
    <text evidence="4">The sequence shown here is derived from an EMBL/GenBank/DDBJ whole genome shotgun (WGS) entry which is preliminary data.</text>
</comment>
<dbReference type="InterPro" id="IPR012373">
    <property type="entry name" value="Ferrdict_sens_TM"/>
</dbReference>
<protein>
    <submittedName>
        <fullName evidence="4">Iron dicitrate transport regulator FecR</fullName>
    </submittedName>
</protein>
<keyword evidence="1" id="KW-0812">Transmembrane</keyword>
<dbReference type="RefSeq" id="WP_104715500.1">
    <property type="nucleotide sequence ID" value="NZ_PTRA01000006.1"/>
</dbReference>
<evidence type="ECO:0000259" key="2">
    <source>
        <dbReference type="Pfam" id="PF04773"/>
    </source>
</evidence>
<dbReference type="GO" id="GO:0016989">
    <property type="term" value="F:sigma factor antagonist activity"/>
    <property type="evidence" value="ECO:0007669"/>
    <property type="project" value="TreeGrafter"/>
</dbReference>
<dbReference type="PANTHER" id="PTHR30273:SF2">
    <property type="entry name" value="PROTEIN FECR"/>
    <property type="match status" value="1"/>
</dbReference>
<organism evidence="4 5">
    <name type="scientific">Siphonobacter curvatus</name>
    <dbReference type="NCBI Taxonomy" id="2094562"/>
    <lineage>
        <taxon>Bacteria</taxon>
        <taxon>Pseudomonadati</taxon>
        <taxon>Bacteroidota</taxon>
        <taxon>Cytophagia</taxon>
        <taxon>Cytophagales</taxon>
        <taxon>Cytophagaceae</taxon>
        <taxon>Siphonobacter</taxon>
    </lineage>
</organism>
<dbReference type="InterPro" id="IPR006860">
    <property type="entry name" value="FecR"/>
</dbReference>
<feature type="transmembrane region" description="Helical" evidence="1">
    <location>
        <begin position="87"/>
        <end position="107"/>
    </location>
</feature>
<dbReference type="OrthoDB" id="1452822at2"/>
<dbReference type="Pfam" id="PF04773">
    <property type="entry name" value="FecR"/>
    <property type="match status" value="1"/>
</dbReference>
<dbReference type="PIRSF" id="PIRSF018266">
    <property type="entry name" value="FecR"/>
    <property type="match status" value="1"/>
</dbReference>
<dbReference type="PANTHER" id="PTHR30273">
    <property type="entry name" value="PERIPLASMIC SIGNAL SENSOR AND SIGMA FACTOR ACTIVATOR FECR-RELATED"/>
    <property type="match status" value="1"/>
</dbReference>
<accession>A0A2S7IFU8</accession>
<dbReference type="EMBL" id="PTRA01000006">
    <property type="protein sequence ID" value="PQA54376.1"/>
    <property type="molecule type" value="Genomic_DNA"/>
</dbReference>
<dbReference type="Proteomes" id="UP000239590">
    <property type="component" value="Unassembled WGS sequence"/>
</dbReference>
<feature type="domain" description="Protein FecR C-terminal" evidence="3">
    <location>
        <begin position="247"/>
        <end position="312"/>
    </location>
</feature>
<dbReference type="Gene3D" id="2.60.120.1440">
    <property type="match status" value="1"/>
</dbReference>
<dbReference type="Gene3D" id="3.55.50.30">
    <property type="match status" value="1"/>
</dbReference>
<keyword evidence="1" id="KW-1133">Transmembrane helix</keyword>
<evidence type="ECO:0000259" key="3">
    <source>
        <dbReference type="Pfam" id="PF16344"/>
    </source>
</evidence>
<proteinExistence type="predicted"/>
<reference evidence="5" key="1">
    <citation type="submission" date="2018-02" db="EMBL/GenBank/DDBJ databases">
        <title>Genome sequencing of Solimonas sp. HR-BB.</title>
        <authorList>
            <person name="Lee Y."/>
            <person name="Jeon C.O."/>
        </authorList>
    </citation>
    <scope>NUCLEOTIDE SEQUENCE [LARGE SCALE GENOMIC DNA]</scope>
    <source>
        <strain evidence="5">HR-U</strain>
    </source>
</reference>
<dbReference type="AlphaFoldDB" id="A0A2S7IFU8"/>
<feature type="domain" description="FecR protein" evidence="2">
    <location>
        <begin position="120"/>
        <end position="204"/>
    </location>
</feature>
<evidence type="ECO:0000313" key="5">
    <source>
        <dbReference type="Proteomes" id="UP000239590"/>
    </source>
</evidence>
<name>A0A2S7IFU8_9BACT</name>
<gene>
    <name evidence="4" type="ORF">C5O19_21740</name>
</gene>
<evidence type="ECO:0000313" key="4">
    <source>
        <dbReference type="EMBL" id="PQA54376.1"/>
    </source>
</evidence>
<evidence type="ECO:0000256" key="1">
    <source>
        <dbReference type="SAM" id="Phobius"/>
    </source>
</evidence>
<dbReference type="Pfam" id="PF16344">
    <property type="entry name" value="FecR_C"/>
    <property type="match status" value="1"/>
</dbReference>
<dbReference type="InterPro" id="IPR032508">
    <property type="entry name" value="FecR_C"/>
</dbReference>
<keyword evidence="5" id="KW-1185">Reference proteome</keyword>
<sequence>MKIDSKMDDLLVKYMLHETSIPERTQVEAWLRESDRHQQYYAQFRTIWQQSQPSAEPLVLDEEIAWEHFQQRIQKPSIRSIPRFRGWIRAAVVLLMLGIGWQTYLWLTPTELLSVQSGNQPQSIILPDGSNVTLNRHSSLRYDKTFRSRRVHLTGEAFFSVQRDPSRPFTVEVNTMSVGVLGTSFNVKQTDTQTEIVVKTGHVQVRRQPYRIDLRPQEKAIVPTDERKPEKLKIHDDLDTYYHTKTFVCRQTPLRTLVQTLNEAYGVQIRIARPELEALPITTTLPQLPLERVLEIIAHTLQLKIDQQGDQFLLK</sequence>
<keyword evidence="1" id="KW-0472">Membrane</keyword>